<evidence type="ECO:0000256" key="1">
    <source>
        <dbReference type="SAM" id="Phobius"/>
    </source>
</evidence>
<dbReference type="EMBL" id="CP001291">
    <property type="protein sequence ID" value="ACK72560.1"/>
    <property type="molecule type" value="Genomic_DNA"/>
</dbReference>
<feature type="transmembrane region" description="Helical" evidence="1">
    <location>
        <begin position="38"/>
        <end position="57"/>
    </location>
</feature>
<dbReference type="InterPro" id="IPR021468">
    <property type="entry name" value="DUF3120"/>
</dbReference>
<protein>
    <recommendedName>
        <fullName evidence="4">DUF3120 domain-containing protein</fullName>
    </recommendedName>
</protein>
<feature type="transmembrane region" description="Helical" evidence="1">
    <location>
        <begin position="63"/>
        <end position="80"/>
    </location>
</feature>
<dbReference type="Pfam" id="PF11318">
    <property type="entry name" value="DUF3120"/>
    <property type="match status" value="1"/>
</dbReference>
<keyword evidence="1" id="KW-0812">Transmembrane</keyword>
<evidence type="ECO:0000313" key="3">
    <source>
        <dbReference type="Proteomes" id="UP000002384"/>
    </source>
</evidence>
<feature type="transmembrane region" description="Helical" evidence="1">
    <location>
        <begin position="87"/>
        <end position="108"/>
    </location>
</feature>
<evidence type="ECO:0008006" key="4">
    <source>
        <dbReference type="Google" id="ProtNLM"/>
    </source>
</evidence>
<keyword evidence="1" id="KW-0472">Membrane</keyword>
<feature type="transmembrane region" description="Helical" evidence="1">
    <location>
        <begin position="138"/>
        <end position="159"/>
    </location>
</feature>
<accession>B7KLI8</accession>
<sequence length="243" mass="27222">MFNNTPLSTTSVATLSYLQQNVKKAWSQWIQDQRQAKLIFLGAGFLVSVPVFIQAPLVRVLPALSLILTLFWVSLGVILLKRPKTEIWGDLILGFSWSWLAGSIYWGWYRAEPLIHLPIEAIGLPFALWGLRKGYLKIGNLFYLGSLLGTAVTDIYFYLTGLIGHWQQVMQVEPALVTPILQSAIAIVQTPWGVSWAVVLANFLLAIGLWSLQQKQAYWWGFSGAVLSTILVDSLFWVATSLI</sequence>
<feature type="transmembrane region" description="Helical" evidence="1">
    <location>
        <begin position="217"/>
        <end position="239"/>
    </location>
</feature>
<dbReference type="Proteomes" id="UP000002384">
    <property type="component" value="Chromosome"/>
</dbReference>
<name>B7KLI8_GLOC7</name>
<feature type="transmembrane region" description="Helical" evidence="1">
    <location>
        <begin position="179"/>
        <end position="205"/>
    </location>
</feature>
<keyword evidence="1" id="KW-1133">Transmembrane helix</keyword>
<dbReference type="AlphaFoldDB" id="B7KLI8"/>
<evidence type="ECO:0000313" key="2">
    <source>
        <dbReference type="EMBL" id="ACK72560.1"/>
    </source>
</evidence>
<reference evidence="3" key="1">
    <citation type="journal article" date="2011" name="MBio">
        <title>Novel metabolic attributes of the genus Cyanothece, comprising a group of unicellular nitrogen-fixing Cyanobacteria.</title>
        <authorList>
            <person name="Bandyopadhyay A."/>
            <person name="Elvitigala T."/>
            <person name="Welsh E."/>
            <person name="Stockel J."/>
            <person name="Liberton M."/>
            <person name="Min H."/>
            <person name="Sherman L.A."/>
            <person name="Pakrasi H.B."/>
        </authorList>
    </citation>
    <scope>NUCLEOTIDE SEQUENCE [LARGE SCALE GENOMIC DNA]</scope>
    <source>
        <strain evidence="3">PCC 7424</strain>
    </source>
</reference>
<dbReference type="HOGENOM" id="CLU_086048_0_0_3"/>
<proteinExistence type="predicted"/>
<organism evidence="2 3">
    <name type="scientific">Gloeothece citriformis (strain PCC 7424)</name>
    <name type="common">Cyanothece sp. (strain PCC 7424)</name>
    <dbReference type="NCBI Taxonomy" id="65393"/>
    <lineage>
        <taxon>Bacteria</taxon>
        <taxon>Bacillati</taxon>
        <taxon>Cyanobacteriota</taxon>
        <taxon>Cyanophyceae</taxon>
        <taxon>Oscillatoriophycideae</taxon>
        <taxon>Chroococcales</taxon>
        <taxon>Aphanothecaceae</taxon>
        <taxon>Gloeothece</taxon>
        <taxon>Gloeothece citriformis</taxon>
    </lineage>
</organism>
<dbReference type="eggNOG" id="ENOG502ZAA4">
    <property type="taxonomic scope" value="Bacteria"/>
</dbReference>
<feature type="transmembrane region" description="Helical" evidence="1">
    <location>
        <begin position="114"/>
        <end position="131"/>
    </location>
</feature>
<dbReference type="STRING" id="65393.PCC7424_4190"/>
<gene>
    <name evidence="2" type="ordered locus">PCC7424_4190</name>
</gene>
<dbReference type="KEGG" id="cyc:PCC7424_4190"/>
<keyword evidence="3" id="KW-1185">Reference proteome</keyword>
<dbReference type="OrthoDB" id="508743at2"/>